<dbReference type="PANTHER" id="PTHR43776:SF7">
    <property type="entry name" value="D,D-DIPEPTIDE TRANSPORT ATP-BINDING PROTEIN DDPF-RELATED"/>
    <property type="match status" value="1"/>
</dbReference>
<dbReference type="PANTHER" id="PTHR43776">
    <property type="entry name" value="TRANSPORT ATP-BINDING PROTEIN"/>
    <property type="match status" value="1"/>
</dbReference>
<dbReference type="Gene3D" id="3.40.50.300">
    <property type="entry name" value="P-loop containing nucleotide triphosphate hydrolases"/>
    <property type="match status" value="2"/>
</dbReference>
<dbReference type="SMART" id="SM00382">
    <property type="entry name" value="AAA"/>
    <property type="match status" value="2"/>
</dbReference>
<evidence type="ECO:0000313" key="8">
    <source>
        <dbReference type="Proteomes" id="UP000648535"/>
    </source>
</evidence>
<dbReference type="AlphaFoldDB" id="A0A8H9GBC3"/>
<comment type="similarity">
    <text evidence="1">Belongs to the ABC transporter superfamily.</text>
</comment>
<evidence type="ECO:0000256" key="4">
    <source>
        <dbReference type="ARBA" id="ARBA00022840"/>
    </source>
</evidence>
<dbReference type="InterPro" id="IPR027417">
    <property type="entry name" value="P-loop_NTPase"/>
</dbReference>
<name>A0A8H9GBC3_9MICO</name>
<evidence type="ECO:0000256" key="3">
    <source>
        <dbReference type="ARBA" id="ARBA00022741"/>
    </source>
</evidence>
<dbReference type="Proteomes" id="UP000648535">
    <property type="component" value="Unassembled WGS sequence"/>
</dbReference>
<keyword evidence="2" id="KW-0813">Transport</keyword>
<feature type="compositionally biased region" description="Basic and acidic residues" evidence="5">
    <location>
        <begin position="297"/>
        <end position="308"/>
    </location>
</feature>
<dbReference type="GO" id="GO:0016887">
    <property type="term" value="F:ATP hydrolysis activity"/>
    <property type="evidence" value="ECO:0007669"/>
    <property type="project" value="InterPro"/>
</dbReference>
<comment type="caution">
    <text evidence="7">The sequence shown here is derived from an EMBL/GenBank/DDBJ whole genome shotgun (WGS) entry which is preliminary data.</text>
</comment>
<evidence type="ECO:0000256" key="5">
    <source>
        <dbReference type="SAM" id="MobiDB-lite"/>
    </source>
</evidence>
<dbReference type="CDD" id="cd03257">
    <property type="entry name" value="ABC_NikE_OppD_transporters"/>
    <property type="match status" value="2"/>
</dbReference>
<evidence type="ECO:0000256" key="2">
    <source>
        <dbReference type="ARBA" id="ARBA00022448"/>
    </source>
</evidence>
<feature type="domain" description="ABC transporter" evidence="6">
    <location>
        <begin position="316"/>
        <end position="556"/>
    </location>
</feature>
<dbReference type="PROSITE" id="PS00211">
    <property type="entry name" value="ABC_TRANSPORTER_1"/>
    <property type="match status" value="2"/>
</dbReference>
<dbReference type="SUPFAM" id="SSF52540">
    <property type="entry name" value="P-loop containing nucleoside triphosphate hydrolases"/>
    <property type="match status" value="2"/>
</dbReference>
<dbReference type="InterPro" id="IPR017871">
    <property type="entry name" value="ABC_transporter-like_CS"/>
</dbReference>
<evidence type="ECO:0000313" key="7">
    <source>
        <dbReference type="EMBL" id="GGL09878.1"/>
    </source>
</evidence>
<dbReference type="InterPro" id="IPR003593">
    <property type="entry name" value="AAA+_ATPase"/>
</dbReference>
<gene>
    <name evidence="7" type="ORF">GCM10009769_30010</name>
</gene>
<dbReference type="PROSITE" id="PS50893">
    <property type="entry name" value="ABC_TRANSPORTER_2"/>
    <property type="match status" value="2"/>
</dbReference>
<dbReference type="Pfam" id="PF00005">
    <property type="entry name" value="ABC_tran"/>
    <property type="match status" value="2"/>
</dbReference>
<keyword evidence="4 7" id="KW-0067">ATP-binding</keyword>
<keyword evidence="3" id="KW-0547">Nucleotide-binding</keyword>
<dbReference type="GO" id="GO:0055085">
    <property type="term" value="P:transmembrane transport"/>
    <property type="evidence" value="ECO:0007669"/>
    <property type="project" value="UniProtKB-ARBA"/>
</dbReference>
<protein>
    <submittedName>
        <fullName evidence="7">ABC transporter ATP-binding protein</fullName>
    </submittedName>
</protein>
<accession>A0A8H9GBC3</accession>
<dbReference type="InterPro" id="IPR003439">
    <property type="entry name" value="ABC_transporter-like_ATP-bd"/>
</dbReference>
<feature type="region of interest" description="Disordered" evidence="5">
    <location>
        <begin position="266"/>
        <end position="308"/>
    </location>
</feature>
<reference evidence="7" key="1">
    <citation type="journal article" date="2014" name="Int. J. Syst. Evol. Microbiol.">
        <title>Complete genome sequence of Corynebacterium casei LMG S-19264T (=DSM 44701T), isolated from a smear-ripened cheese.</title>
        <authorList>
            <consortium name="US DOE Joint Genome Institute (JGI-PGF)"/>
            <person name="Walter F."/>
            <person name="Albersmeier A."/>
            <person name="Kalinowski J."/>
            <person name="Ruckert C."/>
        </authorList>
    </citation>
    <scope>NUCLEOTIDE SEQUENCE</scope>
    <source>
        <strain evidence="7">JCM 1480</strain>
    </source>
</reference>
<dbReference type="EMBL" id="BMOI01000015">
    <property type="protein sequence ID" value="GGL09878.1"/>
    <property type="molecule type" value="Genomic_DNA"/>
</dbReference>
<proteinExistence type="inferred from homology"/>
<evidence type="ECO:0000256" key="1">
    <source>
        <dbReference type="ARBA" id="ARBA00005417"/>
    </source>
</evidence>
<dbReference type="RefSeq" id="WP_229728088.1">
    <property type="nucleotide sequence ID" value="NZ_BMOI01000015.1"/>
</dbReference>
<feature type="domain" description="ABC transporter" evidence="6">
    <location>
        <begin position="13"/>
        <end position="258"/>
    </location>
</feature>
<evidence type="ECO:0000259" key="6">
    <source>
        <dbReference type="PROSITE" id="PS50893"/>
    </source>
</evidence>
<dbReference type="GO" id="GO:0005524">
    <property type="term" value="F:ATP binding"/>
    <property type="evidence" value="ECO:0007669"/>
    <property type="project" value="UniProtKB-KW"/>
</dbReference>
<organism evidence="7 8">
    <name type="scientific">Curtobacterium luteum</name>
    <dbReference type="NCBI Taxonomy" id="33881"/>
    <lineage>
        <taxon>Bacteria</taxon>
        <taxon>Bacillati</taxon>
        <taxon>Actinomycetota</taxon>
        <taxon>Actinomycetes</taxon>
        <taxon>Micrococcales</taxon>
        <taxon>Microbacteriaceae</taxon>
        <taxon>Curtobacterium</taxon>
    </lineage>
</organism>
<reference evidence="7" key="2">
    <citation type="submission" date="2020-09" db="EMBL/GenBank/DDBJ databases">
        <authorList>
            <person name="Sun Q."/>
            <person name="Ohkuma M."/>
        </authorList>
    </citation>
    <scope>NUCLEOTIDE SEQUENCE</scope>
    <source>
        <strain evidence="7">JCM 1480</strain>
    </source>
</reference>
<dbReference type="InterPro" id="IPR050319">
    <property type="entry name" value="ABC_transp_ATP-bind"/>
</dbReference>
<sequence>MSAATTSHGSPVLAVEGLSVTIDGVRLVSDVRLHVAPGEMVALVGASGSGKTVTARALLGLSADRAEVAADRLEVAGTDARGFRERDWRRLRGTRVGYVGQEALGALDPLRPVGREVADALRLHTSMRAAERVEAVRTALADVGLDPAIATDGRLAGTLSGGMRQRALIAAATIGSPALVVADEPTTALDAGVAVAVMEQLRRAQQRGAGVLVITHDLGLVAGWADRVAVVADGRIVEQGPVGRVFDAPEHPATAALVHAAAPAPAPAPASALAPAPARCEDPNSVAGHSPRTVRGTSHDATADAGDSHGAREGILVADGLERAFDGVPAVHDTALVLERGRVLGVIGASGSGKTTLARILLGLESPDAGTVTLDGGPWVPLPERERRARRHRVAAVVQDPGATFDDRWDVERVLADAFSGGAERRAWGELADRVDGALRQVGLDPALRARSPLTLSGGQRQRLAIARSLATDPEVLVLDEPVTALDATVQDAVLGLLERLRDDAGVAMLFVSHDLRAVRRMADDVLVVHEGAVVERGPAERVLSRPTHAVTAQLLRAAEVLATGPTAPAA</sequence>
<feature type="compositionally biased region" description="Low complexity" evidence="5">
    <location>
        <begin position="266"/>
        <end position="278"/>
    </location>
</feature>